<accession>A0AAW8FMU3</accession>
<evidence type="ECO:0000313" key="1">
    <source>
        <dbReference type="EMBL" id="MDQ0910863.1"/>
    </source>
</evidence>
<reference evidence="1" key="1">
    <citation type="submission" date="2023-07" db="EMBL/GenBank/DDBJ databases">
        <title>Comparative genomics of wheat-associated soil bacteria to identify genetic determinants of phenazine resistance.</title>
        <authorList>
            <person name="Mouncey N."/>
        </authorList>
    </citation>
    <scope>NUCLEOTIDE SEQUENCE</scope>
    <source>
        <strain evidence="1">V4I22</strain>
    </source>
</reference>
<organism evidence="1 2">
    <name type="scientific">Streptomyces canus</name>
    <dbReference type="NCBI Taxonomy" id="58343"/>
    <lineage>
        <taxon>Bacteria</taxon>
        <taxon>Bacillati</taxon>
        <taxon>Actinomycetota</taxon>
        <taxon>Actinomycetes</taxon>
        <taxon>Kitasatosporales</taxon>
        <taxon>Streptomycetaceae</taxon>
        <taxon>Streptomyces</taxon>
        <taxon>Streptomyces aurantiacus group</taxon>
    </lineage>
</organism>
<dbReference type="EMBL" id="JAUSZV010000005">
    <property type="protein sequence ID" value="MDQ0910863.1"/>
    <property type="molecule type" value="Genomic_DNA"/>
</dbReference>
<dbReference type="Proteomes" id="UP001234216">
    <property type="component" value="Unassembled WGS sequence"/>
</dbReference>
<comment type="caution">
    <text evidence="1">The sequence shown here is derived from an EMBL/GenBank/DDBJ whole genome shotgun (WGS) entry which is preliminary data.</text>
</comment>
<protein>
    <submittedName>
        <fullName evidence="1">Uncharacterized protein</fullName>
    </submittedName>
</protein>
<name>A0AAW8FMU3_9ACTN</name>
<proteinExistence type="predicted"/>
<evidence type="ECO:0000313" key="2">
    <source>
        <dbReference type="Proteomes" id="UP001234216"/>
    </source>
</evidence>
<dbReference type="AlphaFoldDB" id="A0AAW8FMU3"/>
<sequence>MLDRFTNQDIGWNQMRPQIKDLPDGNPLKIDIRVVAR</sequence>
<gene>
    <name evidence="1" type="ORF">QFZ22_006848</name>
</gene>